<dbReference type="AlphaFoldDB" id="W9XZT3"/>
<name>W9XZT3_9EURO</name>
<dbReference type="InterPro" id="IPR057684">
    <property type="entry name" value="DUF7924"/>
</dbReference>
<dbReference type="eggNOG" id="ENOG502SQPH">
    <property type="taxonomic scope" value="Eukaryota"/>
</dbReference>
<protein>
    <recommendedName>
        <fullName evidence="2">DUF7924 domain-containing protein</fullName>
    </recommendedName>
</protein>
<sequence length="364" mass="40348">MPGKDSSQPEPNLASEPSSLLSPTAHPQASVIVHKWLDGIRAGAPDQENVLQEKELQGNPATIESIEIAFSPLDSMPPWEAVDDQMPEQDSPPSTFSGQTKRLDPTSSAYWGTLKRNNVVLDQAGLHIPHETKIKNLVIKIWHEAEPTVSAINKSPLFDLDYYPTLTEGGGDTPWTRQPLPSNPEASVPILTPEPVKHFGFPLALESEWSDEELGVAEHPFTQPYTQPSRENMFPCLIFELESEATKGSLYAAEASAAGAGAHRVASLLWLLDVVEPGRERACTDALAFSSVVSQRQAVAYVHFYNPANQTFYMSFIDAFYFVKSTDAQSCRDHHKNVAEWMLNILQPIVRDLLTRAHPIVKTW</sequence>
<dbReference type="HOGENOM" id="CLU_760755_0_0_1"/>
<dbReference type="Proteomes" id="UP000019478">
    <property type="component" value="Unassembled WGS sequence"/>
</dbReference>
<organism evidence="3 4">
    <name type="scientific">Capronia epimyces CBS 606.96</name>
    <dbReference type="NCBI Taxonomy" id="1182542"/>
    <lineage>
        <taxon>Eukaryota</taxon>
        <taxon>Fungi</taxon>
        <taxon>Dikarya</taxon>
        <taxon>Ascomycota</taxon>
        <taxon>Pezizomycotina</taxon>
        <taxon>Eurotiomycetes</taxon>
        <taxon>Chaetothyriomycetidae</taxon>
        <taxon>Chaetothyriales</taxon>
        <taxon>Herpotrichiellaceae</taxon>
        <taxon>Capronia</taxon>
    </lineage>
</organism>
<dbReference type="GeneID" id="19170404"/>
<dbReference type="EMBL" id="AMGY01000005">
    <property type="protein sequence ID" value="EXJ82481.1"/>
    <property type="molecule type" value="Genomic_DNA"/>
</dbReference>
<evidence type="ECO:0000313" key="3">
    <source>
        <dbReference type="EMBL" id="EXJ82481.1"/>
    </source>
</evidence>
<evidence type="ECO:0000259" key="2">
    <source>
        <dbReference type="Pfam" id="PF25545"/>
    </source>
</evidence>
<feature type="region of interest" description="Disordered" evidence="1">
    <location>
        <begin position="1"/>
        <end position="26"/>
    </location>
</feature>
<dbReference type="Pfam" id="PF25545">
    <property type="entry name" value="DUF7924"/>
    <property type="match status" value="1"/>
</dbReference>
<evidence type="ECO:0000313" key="4">
    <source>
        <dbReference type="Proteomes" id="UP000019478"/>
    </source>
</evidence>
<proteinExistence type="predicted"/>
<dbReference type="RefSeq" id="XP_007734604.1">
    <property type="nucleotide sequence ID" value="XM_007736414.1"/>
</dbReference>
<keyword evidence="4" id="KW-1185">Reference proteome</keyword>
<feature type="domain" description="DUF7924" evidence="2">
    <location>
        <begin position="216"/>
        <end position="345"/>
    </location>
</feature>
<evidence type="ECO:0000256" key="1">
    <source>
        <dbReference type="SAM" id="MobiDB-lite"/>
    </source>
</evidence>
<feature type="region of interest" description="Disordered" evidence="1">
    <location>
        <begin position="74"/>
        <end position="103"/>
    </location>
</feature>
<comment type="caution">
    <text evidence="3">The sequence shown here is derived from an EMBL/GenBank/DDBJ whole genome shotgun (WGS) entry which is preliminary data.</text>
</comment>
<reference evidence="3 4" key="1">
    <citation type="submission" date="2013-03" db="EMBL/GenBank/DDBJ databases">
        <title>The Genome Sequence of Capronia epimyces CBS 606.96.</title>
        <authorList>
            <consortium name="The Broad Institute Genomics Platform"/>
            <person name="Cuomo C."/>
            <person name="de Hoog S."/>
            <person name="Gorbushina A."/>
            <person name="Walker B."/>
            <person name="Young S.K."/>
            <person name="Zeng Q."/>
            <person name="Gargeya S."/>
            <person name="Fitzgerald M."/>
            <person name="Haas B."/>
            <person name="Abouelleil A."/>
            <person name="Allen A.W."/>
            <person name="Alvarado L."/>
            <person name="Arachchi H.M."/>
            <person name="Berlin A.M."/>
            <person name="Chapman S.B."/>
            <person name="Gainer-Dewar J."/>
            <person name="Goldberg J."/>
            <person name="Griggs A."/>
            <person name="Gujja S."/>
            <person name="Hansen M."/>
            <person name="Howarth C."/>
            <person name="Imamovic A."/>
            <person name="Ireland A."/>
            <person name="Larimer J."/>
            <person name="McCowan C."/>
            <person name="Murphy C."/>
            <person name="Pearson M."/>
            <person name="Poon T.W."/>
            <person name="Priest M."/>
            <person name="Roberts A."/>
            <person name="Saif S."/>
            <person name="Shea T."/>
            <person name="Sisk P."/>
            <person name="Sykes S."/>
            <person name="Wortman J."/>
            <person name="Nusbaum C."/>
            <person name="Birren B."/>
        </authorList>
    </citation>
    <scope>NUCLEOTIDE SEQUENCE [LARGE SCALE GENOMIC DNA]</scope>
    <source>
        <strain evidence="3 4">CBS 606.96</strain>
    </source>
</reference>
<accession>W9XZT3</accession>
<feature type="compositionally biased region" description="Polar residues" evidence="1">
    <location>
        <begin position="91"/>
        <end position="103"/>
    </location>
</feature>
<dbReference type="OrthoDB" id="5426775at2759"/>
<gene>
    <name evidence="3" type="ORF">A1O3_06294</name>
</gene>